<reference evidence="2 3" key="1">
    <citation type="submission" date="2020-08" db="EMBL/GenBank/DDBJ databases">
        <title>Novel species isolated from subtropical streams in China.</title>
        <authorList>
            <person name="Lu H."/>
        </authorList>
    </citation>
    <scope>NUCLEOTIDE SEQUENCE [LARGE SCALE GENOMIC DNA]</scope>
    <source>
        <strain evidence="2 3">FT31W</strain>
    </source>
</reference>
<accession>A0ABR6YL45</accession>
<comment type="caution">
    <text evidence="2">The sequence shown here is derived from an EMBL/GenBank/DDBJ whole genome shotgun (WGS) entry which is preliminary data.</text>
</comment>
<sequence>MVGLELQFRDKEITAWSGMAITKSMLDHLKFDQAIASCGSPEQGSNRGYRPEQFLTQFMLSAWCGANRFEHGEVTRHGLALRQVFGFTRMANFKAVMRRFKKFTQSTNESVMEALYQWLFNQINTNGITLDLDSTVMTSYGMQESAALSYDPGKHGRLSHHPLRRLSPIPA</sequence>
<evidence type="ECO:0000313" key="2">
    <source>
        <dbReference type="EMBL" id="MBC3884518.1"/>
    </source>
</evidence>
<dbReference type="EMBL" id="JACOGC010000002">
    <property type="protein sequence ID" value="MBC3884518.1"/>
    <property type="molecule type" value="Genomic_DNA"/>
</dbReference>
<feature type="domain" description="Transposase DDE" evidence="1">
    <location>
        <begin position="5"/>
        <end position="149"/>
    </location>
</feature>
<proteinExistence type="predicted"/>
<dbReference type="InterPro" id="IPR025668">
    <property type="entry name" value="Tnp_DDE_dom"/>
</dbReference>
<gene>
    <name evidence="2" type="ORF">H8K27_05175</name>
</gene>
<dbReference type="Pfam" id="PF13701">
    <property type="entry name" value="DDE_Tnp_1_4"/>
    <property type="match status" value="1"/>
</dbReference>
<dbReference type="RefSeq" id="WP_186862150.1">
    <property type="nucleotide sequence ID" value="NZ_JACOGC010000002.1"/>
</dbReference>
<name>A0ABR6YL45_9BURK</name>
<evidence type="ECO:0000313" key="3">
    <source>
        <dbReference type="Proteomes" id="UP000613113"/>
    </source>
</evidence>
<dbReference type="Proteomes" id="UP000613113">
    <property type="component" value="Unassembled WGS sequence"/>
</dbReference>
<evidence type="ECO:0000259" key="1">
    <source>
        <dbReference type="Pfam" id="PF13701"/>
    </source>
</evidence>
<organism evidence="2 3">
    <name type="scientific">Undibacterium griseum</name>
    <dbReference type="NCBI Taxonomy" id="2762295"/>
    <lineage>
        <taxon>Bacteria</taxon>
        <taxon>Pseudomonadati</taxon>
        <taxon>Pseudomonadota</taxon>
        <taxon>Betaproteobacteria</taxon>
        <taxon>Burkholderiales</taxon>
        <taxon>Oxalobacteraceae</taxon>
        <taxon>Undibacterium</taxon>
    </lineage>
</organism>
<keyword evidence="3" id="KW-1185">Reference proteome</keyword>
<protein>
    <submittedName>
        <fullName evidence="2">Transposase</fullName>
    </submittedName>
</protein>